<reference evidence="2" key="1">
    <citation type="journal article" date="2013" name="Science">
        <title>The Amborella genome and the evolution of flowering plants.</title>
        <authorList>
            <consortium name="Amborella Genome Project"/>
        </authorList>
    </citation>
    <scope>NUCLEOTIDE SEQUENCE [LARGE SCALE GENOMIC DNA]</scope>
</reference>
<evidence type="ECO:0000313" key="2">
    <source>
        <dbReference type="Proteomes" id="UP000017836"/>
    </source>
</evidence>
<evidence type="ECO:0000313" key="1">
    <source>
        <dbReference type="EMBL" id="ERN18957.1"/>
    </source>
</evidence>
<dbReference type="Gramene" id="ERN18957">
    <property type="protein sequence ID" value="ERN18957"/>
    <property type="gene ID" value="AMTR_s00067p00203930"/>
</dbReference>
<dbReference type="HOGENOM" id="CLU_1837805_0_0_1"/>
<gene>
    <name evidence="1" type="ORF">AMTR_s00067p00203930</name>
</gene>
<name>U5DBZ0_AMBTC</name>
<proteinExistence type="predicted"/>
<dbReference type="EMBL" id="KI392078">
    <property type="protein sequence ID" value="ERN18957.1"/>
    <property type="molecule type" value="Genomic_DNA"/>
</dbReference>
<dbReference type="AlphaFoldDB" id="U5DBZ0"/>
<sequence length="140" mass="16121">MSTTLCRFLWNTENRSCRSPRVGSYGISKMCRFLWNIGNRSSVSREELSVLSDMLHNRRYPISAIVNRASVLNDMLHSCRYPISATANRVSVLNDMLHSRRYPISATVNRAPVLNNMLHTVARYPIYTTMNWAICYTRGT</sequence>
<keyword evidence="2" id="KW-1185">Reference proteome</keyword>
<organism evidence="1 2">
    <name type="scientific">Amborella trichopoda</name>
    <dbReference type="NCBI Taxonomy" id="13333"/>
    <lineage>
        <taxon>Eukaryota</taxon>
        <taxon>Viridiplantae</taxon>
        <taxon>Streptophyta</taxon>
        <taxon>Embryophyta</taxon>
        <taxon>Tracheophyta</taxon>
        <taxon>Spermatophyta</taxon>
        <taxon>Magnoliopsida</taxon>
        <taxon>Amborellales</taxon>
        <taxon>Amborellaceae</taxon>
        <taxon>Amborella</taxon>
    </lineage>
</organism>
<protein>
    <submittedName>
        <fullName evidence="1">Uncharacterized protein</fullName>
    </submittedName>
</protein>
<dbReference type="Proteomes" id="UP000017836">
    <property type="component" value="Unassembled WGS sequence"/>
</dbReference>
<accession>U5DBZ0</accession>